<keyword evidence="3" id="KW-1185">Reference proteome</keyword>
<dbReference type="PANTHER" id="PTHR43233">
    <property type="entry name" value="FAMILY N-ACETYLTRANSFERASE, PUTATIVE (AFU_ORTHOLOGUE AFUA_6G03350)-RELATED"/>
    <property type="match status" value="1"/>
</dbReference>
<evidence type="ECO:0000313" key="3">
    <source>
        <dbReference type="Proteomes" id="UP001596977"/>
    </source>
</evidence>
<reference evidence="3" key="1">
    <citation type="journal article" date="2019" name="Int. J. Syst. Evol. Microbiol.">
        <title>The Global Catalogue of Microorganisms (GCM) 10K type strain sequencing project: providing services to taxonomists for standard genome sequencing and annotation.</title>
        <authorList>
            <consortium name="The Broad Institute Genomics Platform"/>
            <consortium name="The Broad Institute Genome Sequencing Center for Infectious Disease"/>
            <person name="Wu L."/>
            <person name="Ma J."/>
        </authorList>
    </citation>
    <scope>NUCLEOTIDE SEQUENCE [LARGE SCALE GENOMIC DNA]</scope>
    <source>
        <strain evidence="3">CCUG 62982</strain>
    </source>
</reference>
<dbReference type="CDD" id="cd04301">
    <property type="entry name" value="NAT_SF"/>
    <property type="match status" value="1"/>
</dbReference>
<dbReference type="EC" id="2.3.-.-" evidence="2"/>
<dbReference type="InterPro" id="IPR016181">
    <property type="entry name" value="Acyl_CoA_acyltransferase"/>
</dbReference>
<dbReference type="SUPFAM" id="SSF55729">
    <property type="entry name" value="Acyl-CoA N-acyltransferases (Nat)"/>
    <property type="match status" value="1"/>
</dbReference>
<evidence type="ECO:0000313" key="2">
    <source>
        <dbReference type="EMBL" id="MFD0945225.1"/>
    </source>
</evidence>
<dbReference type="Gene3D" id="3.40.630.30">
    <property type="match status" value="1"/>
</dbReference>
<dbReference type="RefSeq" id="WP_264942522.1">
    <property type="nucleotide sequence ID" value="NZ_JAPDRA010000001.1"/>
</dbReference>
<organism evidence="2 3">
    <name type="scientific">Sphingomonas canadensis</name>
    <dbReference type="NCBI Taxonomy" id="1219257"/>
    <lineage>
        <taxon>Bacteria</taxon>
        <taxon>Pseudomonadati</taxon>
        <taxon>Pseudomonadota</taxon>
        <taxon>Alphaproteobacteria</taxon>
        <taxon>Sphingomonadales</taxon>
        <taxon>Sphingomonadaceae</taxon>
        <taxon>Sphingomonas</taxon>
    </lineage>
</organism>
<accession>A0ABW3H4G1</accession>
<dbReference type="InterPro" id="IPR000182">
    <property type="entry name" value="GNAT_dom"/>
</dbReference>
<protein>
    <submittedName>
        <fullName evidence="2">GNAT family N-acetyltransferase</fullName>
        <ecNumber evidence="2">2.3.-.-</ecNumber>
    </submittedName>
</protein>
<dbReference type="EMBL" id="JBHTJG010000001">
    <property type="protein sequence ID" value="MFD0945225.1"/>
    <property type="molecule type" value="Genomic_DNA"/>
</dbReference>
<dbReference type="GO" id="GO:0016746">
    <property type="term" value="F:acyltransferase activity"/>
    <property type="evidence" value="ECO:0007669"/>
    <property type="project" value="UniProtKB-KW"/>
</dbReference>
<dbReference type="Proteomes" id="UP001596977">
    <property type="component" value="Unassembled WGS sequence"/>
</dbReference>
<dbReference type="Pfam" id="PF13508">
    <property type="entry name" value="Acetyltransf_7"/>
    <property type="match status" value="1"/>
</dbReference>
<comment type="caution">
    <text evidence="2">The sequence shown here is derived from an EMBL/GenBank/DDBJ whole genome shotgun (WGS) entry which is preliminary data.</text>
</comment>
<evidence type="ECO:0000259" key="1">
    <source>
        <dbReference type="PROSITE" id="PS51186"/>
    </source>
</evidence>
<name>A0ABW3H4G1_9SPHN</name>
<keyword evidence="2" id="KW-0012">Acyltransferase</keyword>
<feature type="domain" description="N-acetyltransferase" evidence="1">
    <location>
        <begin position="5"/>
        <end position="138"/>
    </location>
</feature>
<keyword evidence="2" id="KW-0808">Transferase</keyword>
<proteinExistence type="predicted"/>
<gene>
    <name evidence="2" type="ORF">ACFQ1E_02615</name>
</gene>
<dbReference type="InterPro" id="IPR053144">
    <property type="entry name" value="Acetyltransferase_Butenolide"/>
</dbReference>
<dbReference type="PANTHER" id="PTHR43233:SF1">
    <property type="entry name" value="FAMILY N-ACETYLTRANSFERASE, PUTATIVE (AFU_ORTHOLOGUE AFUA_6G03350)-RELATED"/>
    <property type="match status" value="1"/>
</dbReference>
<dbReference type="PROSITE" id="PS51186">
    <property type="entry name" value="GNAT"/>
    <property type="match status" value="1"/>
</dbReference>
<sequence>MNVRISFDPAERQLDVIHGFLASSYWSPGIPRETVARALEHSIAASAFDGDAQIGLARVVTDRATMAYLADVFVLEAWRGRGVARAMIEALHAHPELQGLRRWLLFTRDMHTVYERLGWERAPHPERLMLRDNPGVYA</sequence>